<dbReference type="EMBL" id="CABDUW010002444">
    <property type="protein sequence ID" value="VTJ86853.1"/>
    <property type="molecule type" value="Genomic_DNA"/>
</dbReference>
<evidence type="ECO:0000313" key="1">
    <source>
        <dbReference type="EMBL" id="VTJ86853.1"/>
    </source>
</evidence>
<evidence type="ECO:0000313" key="2">
    <source>
        <dbReference type="Proteomes" id="UP000335636"/>
    </source>
</evidence>
<gene>
    <name evidence="1" type="ORF">MONAX_5E022093</name>
</gene>
<comment type="caution">
    <text evidence="1">The sequence shown here is derived from an EMBL/GenBank/DDBJ whole genome shotgun (WGS) entry which is preliminary data.</text>
</comment>
<organism evidence="1 2">
    <name type="scientific">Marmota monax</name>
    <name type="common">Woodchuck</name>
    <dbReference type="NCBI Taxonomy" id="9995"/>
    <lineage>
        <taxon>Eukaryota</taxon>
        <taxon>Metazoa</taxon>
        <taxon>Chordata</taxon>
        <taxon>Craniata</taxon>
        <taxon>Vertebrata</taxon>
        <taxon>Euteleostomi</taxon>
        <taxon>Mammalia</taxon>
        <taxon>Eutheria</taxon>
        <taxon>Euarchontoglires</taxon>
        <taxon>Glires</taxon>
        <taxon>Rodentia</taxon>
        <taxon>Sciuromorpha</taxon>
        <taxon>Sciuridae</taxon>
        <taxon>Xerinae</taxon>
        <taxon>Marmotini</taxon>
        <taxon>Marmota</taxon>
    </lineage>
</organism>
<sequence length="93" mass="10184">VQSEPPTHGAAPNKNLPAWVAEVPPELLVWAAAQQILCPVRGRCWSSENREQLRAVDHDFLGQSSGHTHEWPCELQHPGLARGGQAKKCPGTF</sequence>
<reference evidence="1" key="1">
    <citation type="submission" date="2019-04" db="EMBL/GenBank/DDBJ databases">
        <authorList>
            <person name="Alioto T."/>
            <person name="Alioto T."/>
        </authorList>
    </citation>
    <scope>NUCLEOTIDE SEQUENCE [LARGE SCALE GENOMIC DNA]</scope>
</reference>
<feature type="non-terminal residue" evidence="1">
    <location>
        <position position="1"/>
    </location>
</feature>
<accession>A0A5E4CYG4</accession>
<dbReference type="Proteomes" id="UP000335636">
    <property type="component" value="Unassembled WGS sequence"/>
</dbReference>
<protein>
    <submittedName>
        <fullName evidence="1">Uncharacterized protein</fullName>
    </submittedName>
</protein>
<proteinExistence type="predicted"/>
<dbReference type="AlphaFoldDB" id="A0A5E4CYG4"/>
<keyword evidence="2" id="KW-1185">Reference proteome</keyword>
<name>A0A5E4CYG4_MARMO</name>